<keyword evidence="2" id="KW-1185">Reference proteome</keyword>
<organism evidence="1 2">
    <name type="scientific">Kandleria vitulina DSM 20405</name>
    <dbReference type="NCBI Taxonomy" id="1410657"/>
    <lineage>
        <taxon>Bacteria</taxon>
        <taxon>Bacillati</taxon>
        <taxon>Bacillota</taxon>
        <taxon>Erysipelotrichia</taxon>
        <taxon>Erysipelotrichales</taxon>
        <taxon>Coprobacillaceae</taxon>
        <taxon>Kandleria</taxon>
    </lineage>
</organism>
<evidence type="ECO:0000313" key="2">
    <source>
        <dbReference type="Proteomes" id="UP000051841"/>
    </source>
</evidence>
<comment type="caution">
    <text evidence="1">The sequence shown here is derived from an EMBL/GenBank/DDBJ whole genome shotgun (WGS) entry which is preliminary data.</text>
</comment>
<reference evidence="1 2" key="1">
    <citation type="journal article" date="2015" name="Genome Announc.">
        <title>Expanding the biotechnology potential of lactobacilli through comparative genomics of 213 strains and associated genera.</title>
        <authorList>
            <person name="Sun Z."/>
            <person name="Harris H.M."/>
            <person name="McCann A."/>
            <person name="Guo C."/>
            <person name="Argimon S."/>
            <person name="Zhang W."/>
            <person name="Yang X."/>
            <person name="Jeffery I.B."/>
            <person name="Cooney J.C."/>
            <person name="Kagawa T.F."/>
            <person name="Liu W."/>
            <person name="Song Y."/>
            <person name="Salvetti E."/>
            <person name="Wrobel A."/>
            <person name="Rasinkangas P."/>
            <person name="Parkhill J."/>
            <person name="Rea M.C."/>
            <person name="O'Sullivan O."/>
            <person name="Ritari J."/>
            <person name="Douillard F.P."/>
            <person name="Paul Ross R."/>
            <person name="Yang R."/>
            <person name="Briner A.E."/>
            <person name="Felis G.E."/>
            <person name="de Vos W.M."/>
            <person name="Barrangou R."/>
            <person name="Klaenhammer T.R."/>
            <person name="Caufield P.W."/>
            <person name="Cui Y."/>
            <person name="Zhang H."/>
            <person name="O'Toole P.W."/>
        </authorList>
    </citation>
    <scope>NUCLEOTIDE SEQUENCE [LARGE SCALE GENOMIC DNA]</scope>
    <source>
        <strain evidence="1 2">DSM 20405</strain>
    </source>
</reference>
<evidence type="ECO:0000313" key="1">
    <source>
        <dbReference type="EMBL" id="KRN45422.1"/>
    </source>
</evidence>
<dbReference type="AlphaFoldDB" id="A0A0R2GYP0"/>
<dbReference type="EMBL" id="JQBL01000076">
    <property type="protein sequence ID" value="KRN45422.1"/>
    <property type="molecule type" value="Genomic_DNA"/>
</dbReference>
<sequence length="155" mass="18668">MFVPIIRKVSQDEFEQAFMLGGYLSKRDHLKTRKGFLLKRRRLLKTSRQISSLLKKLDMPNDTMEMDSLLKCDLSRGYIVESSYYAHSIIRELMYHHNSYSHKKWQHKLFYAFKDNPAYAGAFVSNIEDMYKRHHTSTMEMMREAYYDTYKEKLK</sequence>
<proteinExistence type="predicted"/>
<gene>
    <name evidence="1" type="ORF">IV49_GL001985</name>
</gene>
<dbReference type="Proteomes" id="UP000051841">
    <property type="component" value="Unassembled WGS sequence"/>
</dbReference>
<accession>A0A0R2GYP0</accession>
<dbReference type="RefSeq" id="WP_031589900.1">
    <property type="nucleotide sequence ID" value="NZ_JNKN01000069.1"/>
</dbReference>
<dbReference type="PATRIC" id="fig|1410657.5.peg.2049"/>
<name>A0A0R2GYP0_9FIRM</name>
<protein>
    <submittedName>
        <fullName evidence="1">Uncharacterized protein</fullName>
    </submittedName>
</protein>